<dbReference type="PANTHER" id="PTHR22726">
    <property type="entry name" value="METALLOENDOPEPTIDASE OMA1"/>
    <property type="match status" value="1"/>
</dbReference>
<dbReference type="CDD" id="cd07324">
    <property type="entry name" value="M48C_Oma1-like"/>
    <property type="match status" value="1"/>
</dbReference>
<sequence>MKKFKWAWPGAAMLFLAGCVTNQTGINLPLWSSIPDDAKYIDQVKLPAAKTDTTEGLKKARTKVMASSVGIADFPQLQAYAQSVLDRIIQGAPAGAPKARVYLLANAGPGAMAVPEGAIYIHFSAFQYLQSEDQLAFLLAHEYSHVALQHSPDNLLRMLRPYLVTAMDYAVSRSGGDDQLRKAFQLYGSDIVSRDVLLPVWDRAAEKEADFLGLDLMTKAGYNPSESLRFLAIVGKYDDSFERLHLATRNQLEKQLSAQFQPTGQNALWDKFTSEFRDAIGKIQDQLASRHEDAQDRMVALVGYMKREYPMERRRPINNAYYMRTVDANAELLDHYIAAHRVVAELQQAEFEEGYKVNFRKLEALARTAVSGETADHAYTRYAFSKLRAYQGKYGLALKNIDLVSPPEAGDILPFQLALERAELQNRMGQKKQAVEGMEMAAAHYDWPVEAYHFLIPVLERAGDKGRVNELKLRCVATYPQQRELCATAN</sequence>
<dbReference type="PANTHER" id="PTHR22726:SF1">
    <property type="entry name" value="METALLOENDOPEPTIDASE OMA1, MITOCHONDRIAL"/>
    <property type="match status" value="1"/>
</dbReference>
<evidence type="ECO:0000256" key="4">
    <source>
        <dbReference type="ARBA" id="ARBA00022801"/>
    </source>
</evidence>
<evidence type="ECO:0000256" key="7">
    <source>
        <dbReference type="SAM" id="SignalP"/>
    </source>
</evidence>
<proteinExistence type="predicted"/>
<organism evidence="9 10">
    <name type="scientific">Thalassospira profundimaris</name>
    <dbReference type="NCBI Taxonomy" id="502049"/>
    <lineage>
        <taxon>Bacteria</taxon>
        <taxon>Pseudomonadati</taxon>
        <taxon>Pseudomonadota</taxon>
        <taxon>Alphaproteobacteria</taxon>
        <taxon>Rhodospirillales</taxon>
        <taxon>Thalassospiraceae</taxon>
        <taxon>Thalassospira</taxon>
    </lineage>
</organism>
<dbReference type="EMBL" id="JPWH01000032">
    <property type="protein sequence ID" value="RCK41933.1"/>
    <property type="molecule type" value="Genomic_DNA"/>
</dbReference>
<evidence type="ECO:0000259" key="8">
    <source>
        <dbReference type="Pfam" id="PF01435"/>
    </source>
</evidence>
<evidence type="ECO:0000313" key="10">
    <source>
        <dbReference type="Proteomes" id="UP000252517"/>
    </source>
</evidence>
<feature type="chain" id="PRO_5016586875" description="Peptidase M48 domain-containing protein" evidence="7">
    <location>
        <begin position="23"/>
        <end position="490"/>
    </location>
</feature>
<dbReference type="AlphaFoldDB" id="A0A367WKH7"/>
<protein>
    <recommendedName>
        <fullName evidence="8">Peptidase M48 domain-containing protein</fullName>
    </recommendedName>
</protein>
<keyword evidence="2" id="KW-0645">Protease</keyword>
<keyword evidence="6" id="KW-0482">Metalloprotease</keyword>
<dbReference type="GO" id="GO:0016020">
    <property type="term" value="C:membrane"/>
    <property type="evidence" value="ECO:0007669"/>
    <property type="project" value="TreeGrafter"/>
</dbReference>
<dbReference type="InterPro" id="IPR051156">
    <property type="entry name" value="Mito/Outer_Membr_Metalloprot"/>
</dbReference>
<keyword evidence="3" id="KW-0479">Metal-binding</keyword>
<evidence type="ECO:0000256" key="1">
    <source>
        <dbReference type="ARBA" id="ARBA00001947"/>
    </source>
</evidence>
<feature type="signal peptide" evidence="7">
    <location>
        <begin position="1"/>
        <end position="22"/>
    </location>
</feature>
<evidence type="ECO:0000256" key="3">
    <source>
        <dbReference type="ARBA" id="ARBA00022723"/>
    </source>
</evidence>
<dbReference type="Proteomes" id="UP000252517">
    <property type="component" value="Unassembled WGS sequence"/>
</dbReference>
<dbReference type="InterPro" id="IPR001915">
    <property type="entry name" value="Peptidase_M48"/>
</dbReference>
<accession>A0A367WKH7</accession>
<dbReference type="Pfam" id="PF01435">
    <property type="entry name" value="Peptidase_M48"/>
    <property type="match status" value="1"/>
</dbReference>
<comment type="cofactor">
    <cofactor evidence="1">
        <name>Zn(2+)</name>
        <dbReference type="ChEBI" id="CHEBI:29105"/>
    </cofactor>
</comment>
<name>A0A367WKH7_9PROT</name>
<dbReference type="Gene3D" id="3.30.2010.10">
    <property type="entry name" value="Metalloproteases ('zincins'), catalytic domain"/>
    <property type="match status" value="1"/>
</dbReference>
<keyword evidence="4" id="KW-0378">Hydrolase</keyword>
<gene>
    <name evidence="9" type="ORF">TH25_23370</name>
</gene>
<dbReference type="GO" id="GO:0046872">
    <property type="term" value="F:metal ion binding"/>
    <property type="evidence" value="ECO:0007669"/>
    <property type="project" value="UniProtKB-KW"/>
</dbReference>
<evidence type="ECO:0000256" key="6">
    <source>
        <dbReference type="ARBA" id="ARBA00023049"/>
    </source>
</evidence>
<dbReference type="PROSITE" id="PS51257">
    <property type="entry name" value="PROKAR_LIPOPROTEIN"/>
    <property type="match status" value="1"/>
</dbReference>
<dbReference type="GO" id="GO:0004222">
    <property type="term" value="F:metalloendopeptidase activity"/>
    <property type="evidence" value="ECO:0007669"/>
    <property type="project" value="InterPro"/>
</dbReference>
<comment type="caution">
    <text evidence="9">The sequence shown here is derived from an EMBL/GenBank/DDBJ whole genome shotgun (WGS) entry which is preliminary data.</text>
</comment>
<reference evidence="9 10" key="1">
    <citation type="submission" date="2014-07" db="EMBL/GenBank/DDBJ databases">
        <title>Draft genome sequence of Thalassospira profundimaris S25-3-2.</title>
        <authorList>
            <person name="Lai Q."/>
            <person name="Shao Z."/>
        </authorList>
    </citation>
    <scope>NUCLEOTIDE SEQUENCE [LARGE SCALE GENOMIC DNA]</scope>
    <source>
        <strain evidence="9 10">S25-3-2</strain>
    </source>
</reference>
<feature type="domain" description="Peptidase M48" evidence="8">
    <location>
        <begin position="75"/>
        <end position="261"/>
    </location>
</feature>
<keyword evidence="7" id="KW-0732">Signal</keyword>
<keyword evidence="5" id="KW-0862">Zinc</keyword>
<evidence type="ECO:0000256" key="5">
    <source>
        <dbReference type="ARBA" id="ARBA00022833"/>
    </source>
</evidence>
<dbReference type="GO" id="GO:0051603">
    <property type="term" value="P:proteolysis involved in protein catabolic process"/>
    <property type="evidence" value="ECO:0007669"/>
    <property type="project" value="TreeGrafter"/>
</dbReference>
<evidence type="ECO:0000256" key="2">
    <source>
        <dbReference type="ARBA" id="ARBA00022670"/>
    </source>
</evidence>
<evidence type="ECO:0000313" key="9">
    <source>
        <dbReference type="EMBL" id="RCK41933.1"/>
    </source>
</evidence>